<evidence type="ECO:0000313" key="3">
    <source>
        <dbReference type="Proteomes" id="UP001596432"/>
    </source>
</evidence>
<organism evidence="2 3">
    <name type="scientific">Halosimplex aquaticum</name>
    <dbReference type="NCBI Taxonomy" id="3026162"/>
    <lineage>
        <taxon>Archaea</taxon>
        <taxon>Methanobacteriati</taxon>
        <taxon>Methanobacteriota</taxon>
        <taxon>Stenosarchaea group</taxon>
        <taxon>Halobacteria</taxon>
        <taxon>Halobacteriales</taxon>
        <taxon>Haloarculaceae</taxon>
        <taxon>Halosimplex</taxon>
    </lineage>
</organism>
<feature type="region of interest" description="Disordered" evidence="1">
    <location>
        <begin position="1"/>
        <end position="22"/>
    </location>
</feature>
<dbReference type="AlphaFoldDB" id="A0ABD5XXF7"/>
<sequence length="49" mass="5583">MARYRYAVEQPEADDTTDADVKRVPYAESTPTTPFRLQICTITIGSFRT</sequence>
<gene>
    <name evidence="2" type="ORF">ACFQMA_08030</name>
</gene>
<reference evidence="2 3" key="1">
    <citation type="journal article" date="2019" name="Int. J. Syst. Evol. Microbiol.">
        <title>The Global Catalogue of Microorganisms (GCM) 10K type strain sequencing project: providing services to taxonomists for standard genome sequencing and annotation.</title>
        <authorList>
            <consortium name="The Broad Institute Genomics Platform"/>
            <consortium name="The Broad Institute Genome Sequencing Center for Infectious Disease"/>
            <person name="Wu L."/>
            <person name="Ma J."/>
        </authorList>
    </citation>
    <scope>NUCLEOTIDE SEQUENCE [LARGE SCALE GENOMIC DNA]</scope>
    <source>
        <strain evidence="2 3">XZYJT29</strain>
    </source>
</reference>
<protein>
    <submittedName>
        <fullName evidence="2">Uncharacterized protein</fullName>
    </submittedName>
</protein>
<dbReference type="EMBL" id="JBHTAS010000001">
    <property type="protein sequence ID" value="MFC7139785.1"/>
    <property type="molecule type" value="Genomic_DNA"/>
</dbReference>
<evidence type="ECO:0000313" key="2">
    <source>
        <dbReference type="EMBL" id="MFC7139785.1"/>
    </source>
</evidence>
<evidence type="ECO:0000256" key="1">
    <source>
        <dbReference type="SAM" id="MobiDB-lite"/>
    </source>
</evidence>
<dbReference type="Proteomes" id="UP001596432">
    <property type="component" value="Unassembled WGS sequence"/>
</dbReference>
<proteinExistence type="predicted"/>
<dbReference type="GeneID" id="78820049"/>
<name>A0ABD5XXF7_9EURY</name>
<dbReference type="RefSeq" id="WP_274325357.1">
    <property type="nucleotide sequence ID" value="NZ_CP118158.1"/>
</dbReference>
<accession>A0ABD5XXF7</accession>
<comment type="caution">
    <text evidence="2">The sequence shown here is derived from an EMBL/GenBank/DDBJ whole genome shotgun (WGS) entry which is preliminary data.</text>
</comment>
<keyword evidence="3" id="KW-1185">Reference proteome</keyword>